<feature type="compositionally biased region" description="Basic and acidic residues" evidence="1">
    <location>
        <begin position="1"/>
        <end position="14"/>
    </location>
</feature>
<reference evidence="2 3" key="1">
    <citation type="journal article" date="2014" name="Mol. Plant">
        <title>Chromosome Scale Genome Assembly and Transcriptome Profiling of Nannochloropsis gaditana in Nitrogen Depletion.</title>
        <authorList>
            <person name="Corteggiani Carpinelli E."/>
            <person name="Telatin A."/>
            <person name="Vitulo N."/>
            <person name="Forcato C."/>
            <person name="D'Angelo M."/>
            <person name="Schiavon R."/>
            <person name="Vezzi A."/>
            <person name="Giacometti G.M."/>
            <person name="Morosinotto T."/>
            <person name="Valle G."/>
        </authorList>
    </citation>
    <scope>NUCLEOTIDE SEQUENCE [LARGE SCALE GENOMIC DNA]</scope>
    <source>
        <strain evidence="2 3">B-31</strain>
    </source>
</reference>
<evidence type="ECO:0000313" key="3">
    <source>
        <dbReference type="Proteomes" id="UP000019335"/>
    </source>
</evidence>
<gene>
    <name evidence="2" type="ORF">Naga_103373g1</name>
</gene>
<feature type="region of interest" description="Disordered" evidence="1">
    <location>
        <begin position="1"/>
        <end position="70"/>
    </location>
</feature>
<evidence type="ECO:0000313" key="2">
    <source>
        <dbReference type="EMBL" id="EWM20968.1"/>
    </source>
</evidence>
<dbReference type="Proteomes" id="UP000019335">
    <property type="component" value="Unassembled WGS sequence"/>
</dbReference>
<name>W7TBQ1_9STRA</name>
<sequence length="70" mass="7850">MSRLLGKERWRDVGRAGWSHSGRRKTFMERSRTFGESVGKTPGLGASHSKPSTGGERFQISKQKRKTSLS</sequence>
<protein>
    <submittedName>
        <fullName evidence="2">Uncharacterized protein</fullName>
    </submittedName>
</protein>
<dbReference type="EMBL" id="AZIL01002717">
    <property type="protein sequence ID" value="EWM20968.1"/>
    <property type="molecule type" value="Genomic_DNA"/>
</dbReference>
<dbReference type="AlphaFoldDB" id="W7TBQ1"/>
<comment type="caution">
    <text evidence="2">The sequence shown here is derived from an EMBL/GenBank/DDBJ whole genome shotgun (WGS) entry which is preliminary data.</text>
</comment>
<keyword evidence="3" id="KW-1185">Reference proteome</keyword>
<proteinExistence type="predicted"/>
<accession>W7TBQ1</accession>
<evidence type="ECO:0000256" key="1">
    <source>
        <dbReference type="SAM" id="MobiDB-lite"/>
    </source>
</evidence>
<organism evidence="2 3">
    <name type="scientific">Nannochloropsis gaditana</name>
    <dbReference type="NCBI Taxonomy" id="72520"/>
    <lineage>
        <taxon>Eukaryota</taxon>
        <taxon>Sar</taxon>
        <taxon>Stramenopiles</taxon>
        <taxon>Ochrophyta</taxon>
        <taxon>Eustigmatophyceae</taxon>
        <taxon>Eustigmatales</taxon>
        <taxon>Monodopsidaceae</taxon>
        <taxon>Nannochloropsis</taxon>
    </lineage>
</organism>